<protein>
    <submittedName>
        <fullName evidence="1">Uncharacterized protein</fullName>
    </submittedName>
</protein>
<proteinExistence type="predicted"/>
<keyword evidence="2" id="KW-1185">Reference proteome</keyword>
<accession>A0A4Y2HZQ0</accession>
<sequence>MYEDYARPRSGRSLLNSPDDFLKKLARKDTMEYASIYNCNKKLKFRWEPRWPGGKISAPGTKPTSNQMFRNIYGPAALNLTLTLRVKHSSAGFMRKFRKGMPLQVSSSSFDHGSK</sequence>
<dbReference type="AlphaFoldDB" id="A0A4Y2HZQ0"/>
<evidence type="ECO:0000313" key="2">
    <source>
        <dbReference type="Proteomes" id="UP000499080"/>
    </source>
</evidence>
<name>A0A4Y2HZQ0_ARAVE</name>
<dbReference type="Proteomes" id="UP000499080">
    <property type="component" value="Unassembled WGS sequence"/>
</dbReference>
<dbReference type="EMBL" id="BGPR01002250">
    <property type="protein sequence ID" value="GBM70416.1"/>
    <property type="molecule type" value="Genomic_DNA"/>
</dbReference>
<evidence type="ECO:0000313" key="1">
    <source>
        <dbReference type="EMBL" id="GBM70416.1"/>
    </source>
</evidence>
<reference evidence="1 2" key="1">
    <citation type="journal article" date="2019" name="Sci. Rep.">
        <title>Orb-weaving spider Araneus ventricosus genome elucidates the spidroin gene catalogue.</title>
        <authorList>
            <person name="Kono N."/>
            <person name="Nakamura H."/>
            <person name="Ohtoshi R."/>
            <person name="Moran D.A.P."/>
            <person name="Shinohara A."/>
            <person name="Yoshida Y."/>
            <person name="Fujiwara M."/>
            <person name="Mori M."/>
            <person name="Tomita M."/>
            <person name="Arakawa K."/>
        </authorList>
    </citation>
    <scope>NUCLEOTIDE SEQUENCE [LARGE SCALE GENOMIC DNA]</scope>
</reference>
<gene>
    <name evidence="1" type="ORF">AVEN_38124_1</name>
</gene>
<comment type="caution">
    <text evidence="1">The sequence shown here is derived from an EMBL/GenBank/DDBJ whole genome shotgun (WGS) entry which is preliminary data.</text>
</comment>
<organism evidence="1 2">
    <name type="scientific">Araneus ventricosus</name>
    <name type="common">Orbweaver spider</name>
    <name type="synonym">Epeira ventricosa</name>
    <dbReference type="NCBI Taxonomy" id="182803"/>
    <lineage>
        <taxon>Eukaryota</taxon>
        <taxon>Metazoa</taxon>
        <taxon>Ecdysozoa</taxon>
        <taxon>Arthropoda</taxon>
        <taxon>Chelicerata</taxon>
        <taxon>Arachnida</taxon>
        <taxon>Araneae</taxon>
        <taxon>Araneomorphae</taxon>
        <taxon>Entelegynae</taxon>
        <taxon>Araneoidea</taxon>
        <taxon>Araneidae</taxon>
        <taxon>Araneus</taxon>
    </lineage>
</organism>